<proteinExistence type="evidence at transcript level"/>
<name>B6UDL2_MAIZE</name>
<sequence length="61" mass="6863">MLNGAHATIRGICMVDLNLTLAKTMQIKNMYHIPSIRKNLVSYLSCIKMAIKLCLILINLC</sequence>
<dbReference type="AlphaFoldDB" id="B6UDL2"/>
<reference evidence="1" key="1">
    <citation type="journal article" date="2009" name="Plant Mol. Biol.">
        <title>Insights into corn genes derived from large-scale cDNA sequencing.</title>
        <authorList>
            <person name="Alexandrov N.N."/>
            <person name="Brover V.V."/>
            <person name="Freidin S."/>
            <person name="Troukhan M.E."/>
            <person name="Tatarinova T.V."/>
            <person name="Zhang H."/>
            <person name="Swaller T.J."/>
            <person name="Lu Y.P."/>
            <person name="Bouck J."/>
            <person name="Flavell R.B."/>
            <person name="Feldmann K.A."/>
        </authorList>
    </citation>
    <scope>NUCLEOTIDE SEQUENCE</scope>
</reference>
<organism evidence="1">
    <name type="scientific">Zea mays</name>
    <name type="common">Maize</name>
    <dbReference type="NCBI Taxonomy" id="4577"/>
    <lineage>
        <taxon>Eukaryota</taxon>
        <taxon>Viridiplantae</taxon>
        <taxon>Streptophyta</taxon>
        <taxon>Embryophyta</taxon>
        <taxon>Tracheophyta</taxon>
        <taxon>Spermatophyta</taxon>
        <taxon>Magnoliopsida</taxon>
        <taxon>Liliopsida</taxon>
        <taxon>Poales</taxon>
        <taxon>Poaceae</taxon>
        <taxon>PACMAD clade</taxon>
        <taxon>Panicoideae</taxon>
        <taxon>Andropogonodae</taxon>
        <taxon>Andropogoneae</taxon>
        <taxon>Tripsacinae</taxon>
        <taxon>Zea</taxon>
    </lineage>
</organism>
<accession>B6UDL2</accession>
<evidence type="ECO:0000313" key="1">
    <source>
        <dbReference type="EMBL" id="ACG47445.1"/>
    </source>
</evidence>
<dbReference type="EMBL" id="EU975327">
    <property type="protein sequence ID" value="ACG47445.1"/>
    <property type="molecule type" value="mRNA"/>
</dbReference>
<protein>
    <submittedName>
        <fullName evidence="1">Uncharacterized protein</fullName>
    </submittedName>
</protein>